<evidence type="ECO:0000259" key="11">
    <source>
        <dbReference type="Pfam" id="PF07730"/>
    </source>
</evidence>
<evidence type="ECO:0000256" key="5">
    <source>
        <dbReference type="ARBA" id="ARBA00022741"/>
    </source>
</evidence>
<keyword evidence="10" id="KW-0812">Transmembrane</keyword>
<evidence type="ECO:0000256" key="3">
    <source>
        <dbReference type="ARBA" id="ARBA00022553"/>
    </source>
</evidence>
<protein>
    <recommendedName>
        <fullName evidence="2">histidine kinase</fullName>
        <ecNumber evidence="2">2.7.13.3</ecNumber>
    </recommendedName>
</protein>
<evidence type="ECO:0000256" key="10">
    <source>
        <dbReference type="SAM" id="Phobius"/>
    </source>
</evidence>
<feature type="transmembrane region" description="Helical" evidence="10">
    <location>
        <begin position="140"/>
        <end position="160"/>
    </location>
</feature>
<keyword evidence="6 12" id="KW-0418">Kinase</keyword>
<feature type="transmembrane region" description="Helical" evidence="10">
    <location>
        <begin position="172"/>
        <end position="194"/>
    </location>
</feature>
<feature type="transmembrane region" description="Helical" evidence="10">
    <location>
        <begin position="84"/>
        <end position="101"/>
    </location>
</feature>
<evidence type="ECO:0000256" key="7">
    <source>
        <dbReference type="ARBA" id="ARBA00022840"/>
    </source>
</evidence>
<keyword evidence="8" id="KW-0902">Two-component regulatory system</keyword>
<feature type="transmembrane region" description="Helical" evidence="10">
    <location>
        <begin position="107"/>
        <end position="133"/>
    </location>
</feature>
<dbReference type="Proteomes" id="UP001319870">
    <property type="component" value="Unassembled WGS sequence"/>
</dbReference>
<dbReference type="GO" id="GO:0016301">
    <property type="term" value="F:kinase activity"/>
    <property type="evidence" value="ECO:0007669"/>
    <property type="project" value="UniProtKB-KW"/>
</dbReference>
<feature type="compositionally biased region" description="Pro residues" evidence="9">
    <location>
        <begin position="8"/>
        <end position="18"/>
    </location>
</feature>
<dbReference type="Pfam" id="PF07730">
    <property type="entry name" value="HisKA_3"/>
    <property type="match status" value="1"/>
</dbReference>
<keyword evidence="13" id="KW-1185">Reference proteome</keyword>
<keyword evidence="4" id="KW-0808">Transferase</keyword>
<evidence type="ECO:0000256" key="9">
    <source>
        <dbReference type="SAM" id="MobiDB-lite"/>
    </source>
</evidence>
<accession>A0ABS7ZHH4</accession>
<evidence type="ECO:0000313" key="13">
    <source>
        <dbReference type="Proteomes" id="UP001319870"/>
    </source>
</evidence>
<feature type="region of interest" description="Disordered" evidence="9">
    <location>
        <begin position="295"/>
        <end position="328"/>
    </location>
</feature>
<reference evidence="12 13" key="1">
    <citation type="submission" date="2021-09" db="EMBL/GenBank/DDBJ databases">
        <title>Isoptericola luteus sp. nov., a novel bacterium isolated from Harbin, the capital city of Heilongjiang province.</title>
        <authorList>
            <person name="Li J."/>
        </authorList>
    </citation>
    <scope>NUCLEOTIDE SEQUENCE [LARGE SCALE GENOMIC DNA]</scope>
    <source>
        <strain evidence="12 13">NEAU-Y5</strain>
    </source>
</reference>
<gene>
    <name evidence="12" type="ORF">LEP48_14080</name>
</gene>
<evidence type="ECO:0000313" key="12">
    <source>
        <dbReference type="EMBL" id="MCA5894467.1"/>
    </source>
</evidence>
<feature type="domain" description="Signal transduction histidine kinase subgroup 3 dimerisation and phosphoacceptor" evidence="11">
    <location>
        <begin position="224"/>
        <end position="289"/>
    </location>
</feature>
<keyword evidence="10" id="KW-1133">Transmembrane helix</keyword>
<evidence type="ECO:0000256" key="6">
    <source>
        <dbReference type="ARBA" id="ARBA00022777"/>
    </source>
</evidence>
<keyword evidence="3" id="KW-0597">Phosphoprotein</keyword>
<dbReference type="EMBL" id="JAIXCQ010000010">
    <property type="protein sequence ID" value="MCA5894467.1"/>
    <property type="molecule type" value="Genomic_DNA"/>
</dbReference>
<keyword evidence="10" id="KW-0472">Membrane</keyword>
<evidence type="ECO:0000256" key="1">
    <source>
        <dbReference type="ARBA" id="ARBA00000085"/>
    </source>
</evidence>
<feature type="region of interest" description="Disordered" evidence="9">
    <location>
        <begin position="1"/>
        <end position="23"/>
    </location>
</feature>
<dbReference type="CDD" id="cd16917">
    <property type="entry name" value="HATPase_UhpB-NarQ-NarX-like"/>
    <property type="match status" value="1"/>
</dbReference>
<dbReference type="Gene3D" id="3.30.565.10">
    <property type="entry name" value="Histidine kinase-like ATPase, C-terminal domain"/>
    <property type="match status" value="1"/>
</dbReference>
<dbReference type="EC" id="2.7.13.3" evidence="2"/>
<name>A0ABS7ZHH4_9MICO</name>
<organism evidence="12 13">
    <name type="scientific">Isoptericola luteus</name>
    <dbReference type="NCBI Taxonomy" id="2879484"/>
    <lineage>
        <taxon>Bacteria</taxon>
        <taxon>Bacillati</taxon>
        <taxon>Actinomycetota</taxon>
        <taxon>Actinomycetes</taxon>
        <taxon>Micrococcales</taxon>
        <taxon>Promicromonosporaceae</taxon>
        <taxon>Isoptericola</taxon>
    </lineage>
</organism>
<keyword evidence="7" id="KW-0067">ATP-binding</keyword>
<dbReference type="PANTHER" id="PTHR24421:SF10">
    <property type="entry name" value="NITRATE_NITRITE SENSOR PROTEIN NARQ"/>
    <property type="match status" value="1"/>
</dbReference>
<proteinExistence type="predicted"/>
<comment type="catalytic activity">
    <reaction evidence="1">
        <text>ATP + protein L-histidine = ADP + protein N-phospho-L-histidine.</text>
        <dbReference type="EC" id="2.7.13.3"/>
    </reaction>
</comment>
<evidence type="ECO:0000256" key="2">
    <source>
        <dbReference type="ARBA" id="ARBA00012438"/>
    </source>
</evidence>
<dbReference type="InterPro" id="IPR036890">
    <property type="entry name" value="HATPase_C_sf"/>
</dbReference>
<keyword evidence="5" id="KW-0547">Nucleotide-binding</keyword>
<evidence type="ECO:0000256" key="8">
    <source>
        <dbReference type="ARBA" id="ARBA00023012"/>
    </source>
</evidence>
<sequence length="457" mass="48167">MPDLPRAPALPPPSPPAAPAGATVPVSTVTVTPTVPPPAARSRAARLWGETWRILVAGLVGFVGFGFVAWEADTEQRWVASDGLWALDFFAGVLGLALLPLRRRAPLTIAVVLSAMTPVSVLVSGAQMIAFVSLATHRRWWRIGIALCVAMAGSWAYAALHPVVGAATYEWVVNLALSLLAFAALVWIGAYIGLRREHLASLRERAETAEREQASRVAHARSAERERIAREMHDVLAHRMSLVAMHAGALAYRTDLPQEKVAETAAVVQASAHAALVELRGVLGVLRDTDGAGVATGGGDAAGPAADAGDRKGSAGPAPRPEPPQPTLADLDDLLEEARGNGTEVRLERRSDGFGGLGDVVGRHAFRIVQEGLTNARKHAPWAPVTVVLEGEPGEGLSLVVRNPVRTVGADPDVPEPPSSHLGLLGLTERAALTGGRLEHGLVGGEFVLRAWLPWAP</sequence>
<dbReference type="Gene3D" id="1.20.5.1930">
    <property type="match status" value="1"/>
</dbReference>
<dbReference type="InterPro" id="IPR011712">
    <property type="entry name" value="Sig_transdc_His_kin_sub3_dim/P"/>
</dbReference>
<dbReference type="RefSeq" id="WP_225566234.1">
    <property type="nucleotide sequence ID" value="NZ_JAIXCQ010000010.1"/>
</dbReference>
<comment type="caution">
    <text evidence="12">The sequence shown here is derived from an EMBL/GenBank/DDBJ whole genome shotgun (WGS) entry which is preliminary data.</text>
</comment>
<evidence type="ECO:0000256" key="4">
    <source>
        <dbReference type="ARBA" id="ARBA00022679"/>
    </source>
</evidence>
<dbReference type="PANTHER" id="PTHR24421">
    <property type="entry name" value="NITRATE/NITRITE SENSOR PROTEIN NARX-RELATED"/>
    <property type="match status" value="1"/>
</dbReference>
<dbReference type="InterPro" id="IPR050482">
    <property type="entry name" value="Sensor_HK_TwoCompSys"/>
</dbReference>
<feature type="transmembrane region" description="Helical" evidence="10">
    <location>
        <begin position="52"/>
        <end position="72"/>
    </location>
</feature>